<feature type="region of interest" description="Disordered" evidence="1">
    <location>
        <begin position="152"/>
        <end position="181"/>
    </location>
</feature>
<feature type="compositionally biased region" description="Acidic residues" evidence="1">
    <location>
        <begin position="170"/>
        <end position="181"/>
    </location>
</feature>
<dbReference type="AlphaFoldDB" id="A0AAJ0B0V7"/>
<proteinExistence type="predicted"/>
<sequence length="419" mass="47474">MPSNSYAARTPEDLAFLSEQQGRVQVVLQLADVAKPPSRWTESHLVAYRLLRSPERPFLPILKAEHDGSCPVCKPEGNSSCYQELNRTKLANLVGHTPPELGNKPEGELMRLPNGFFWAALARAAHAGHPEAVRVQPRRERKQVVHENHVNSANAIPGSSPTVMTSSSEFEVDANDPDEDDYEARRNMPEEVTVHLIISFLQFALSLCLEQPGTEFEVRPRVGRLLTRTQIAGRFTITAVDDGGMAWHRRQGLGWEMHHPYLASIEAKRANRFIFDEKTRSYTPVISNETLAQYLGEAVITWKGNRDYVEDHFFIIAATSTYVCFLHFEFGRDYMEYLDLPNEALQKQKVQDNQKDTCVYVESTRFYNLQSPEGRLCALCHVLAIVRWHEVQQAQNEIVDDLMVVDSDGYSEVSAPDSS</sequence>
<reference evidence="2" key="1">
    <citation type="submission" date="2023-06" db="EMBL/GenBank/DDBJ databases">
        <title>Genome-scale phylogeny and comparative genomics of the fungal order Sordariales.</title>
        <authorList>
            <consortium name="Lawrence Berkeley National Laboratory"/>
            <person name="Hensen N."/>
            <person name="Bonometti L."/>
            <person name="Westerberg I."/>
            <person name="Brannstrom I.O."/>
            <person name="Guillou S."/>
            <person name="Cros-Aarteil S."/>
            <person name="Calhoun S."/>
            <person name="Haridas S."/>
            <person name="Kuo A."/>
            <person name="Mondo S."/>
            <person name="Pangilinan J."/>
            <person name="Riley R."/>
            <person name="Labutti K."/>
            <person name="Andreopoulos B."/>
            <person name="Lipzen A."/>
            <person name="Chen C."/>
            <person name="Yanf M."/>
            <person name="Daum C."/>
            <person name="Ng V."/>
            <person name="Clum A."/>
            <person name="Steindorff A."/>
            <person name="Ohm R."/>
            <person name="Martin F."/>
            <person name="Silar P."/>
            <person name="Natvig D."/>
            <person name="Lalanne C."/>
            <person name="Gautier V."/>
            <person name="Ament-Velasquez S.L."/>
            <person name="Kruys A."/>
            <person name="Hutchinson M.I."/>
            <person name="Powell A.J."/>
            <person name="Barry K."/>
            <person name="Miller A.N."/>
            <person name="Grigoriev I.V."/>
            <person name="Debuchy R."/>
            <person name="Gladieux P."/>
            <person name="Thoren M.H."/>
            <person name="Johannesson H."/>
        </authorList>
    </citation>
    <scope>NUCLEOTIDE SEQUENCE</scope>
    <source>
        <strain evidence="2">PSN4</strain>
    </source>
</reference>
<accession>A0AAJ0B0V7</accession>
<dbReference type="EMBL" id="MU839854">
    <property type="protein sequence ID" value="KAK1749633.1"/>
    <property type="molecule type" value="Genomic_DNA"/>
</dbReference>
<name>A0AAJ0B0V7_9PEZI</name>
<protein>
    <submittedName>
        <fullName evidence="2">Uncharacterized protein</fullName>
    </submittedName>
</protein>
<keyword evidence="3" id="KW-1185">Reference proteome</keyword>
<organism evidence="2 3">
    <name type="scientific">Echria macrotheca</name>
    <dbReference type="NCBI Taxonomy" id="438768"/>
    <lineage>
        <taxon>Eukaryota</taxon>
        <taxon>Fungi</taxon>
        <taxon>Dikarya</taxon>
        <taxon>Ascomycota</taxon>
        <taxon>Pezizomycotina</taxon>
        <taxon>Sordariomycetes</taxon>
        <taxon>Sordariomycetidae</taxon>
        <taxon>Sordariales</taxon>
        <taxon>Schizotheciaceae</taxon>
        <taxon>Echria</taxon>
    </lineage>
</organism>
<dbReference type="Proteomes" id="UP001239445">
    <property type="component" value="Unassembled WGS sequence"/>
</dbReference>
<feature type="compositionally biased region" description="Polar residues" evidence="1">
    <location>
        <begin position="152"/>
        <end position="169"/>
    </location>
</feature>
<evidence type="ECO:0000313" key="3">
    <source>
        <dbReference type="Proteomes" id="UP001239445"/>
    </source>
</evidence>
<gene>
    <name evidence="2" type="ORF">QBC47DRAFT_465458</name>
</gene>
<evidence type="ECO:0000313" key="2">
    <source>
        <dbReference type="EMBL" id="KAK1749633.1"/>
    </source>
</evidence>
<evidence type="ECO:0000256" key="1">
    <source>
        <dbReference type="SAM" id="MobiDB-lite"/>
    </source>
</evidence>
<comment type="caution">
    <text evidence="2">The sequence shown here is derived from an EMBL/GenBank/DDBJ whole genome shotgun (WGS) entry which is preliminary data.</text>
</comment>